<dbReference type="Gene3D" id="3.30.70.330">
    <property type="match status" value="1"/>
</dbReference>
<dbReference type="AlphaFoldDB" id="Q9FLI6"/>
<evidence type="ECO:0000256" key="1">
    <source>
        <dbReference type="SAM" id="MobiDB-lite"/>
    </source>
</evidence>
<feature type="compositionally biased region" description="Basic and acidic residues" evidence="1">
    <location>
        <begin position="114"/>
        <end position="127"/>
    </location>
</feature>
<dbReference type="EMBL" id="AB010074">
    <property type="protein sequence ID" value="BAB11242.1"/>
    <property type="molecule type" value="Genomic_DNA"/>
</dbReference>
<name>Q9FLI6_ARATH</name>
<dbReference type="InterPro" id="IPR012677">
    <property type="entry name" value="Nucleotide-bd_a/b_plait_sf"/>
</dbReference>
<evidence type="ECO:0000313" key="2">
    <source>
        <dbReference type="EMBL" id="BAB11242.1"/>
    </source>
</evidence>
<feature type="region of interest" description="Disordered" evidence="1">
    <location>
        <begin position="1"/>
        <end position="28"/>
    </location>
</feature>
<organism evidence="2">
    <name type="scientific">Arabidopsis thaliana</name>
    <name type="common">Mouse-ear cress</name>
    <dbReference type="NCBI Taxonomy" id="3702"/>
    <lineage>
        <taxon>Eukaryota</taxon>
        <taxon>Viridiplantae</taxon>
        <taxon>Streptophyta</taxon>
        <taxon>Embryophyta</taxon>
        <taxon>Tracheophyta</taxon>
        <taxon>Spermatophyta</taxon>
        <taxon>Magnoliopsida</taxon>
        <taxon>eudicotyledons</taxon>
        <taxon>Gunneridae</taxon>
        <taxon>Pentapetalae</taxon>
        <taxon>rosids</taxon>
        <taxon>malvids</taxon>
        <taxon>Brassicales</taxon>
        <taxon>Brassicaceae</taxon>
        <taxon>Camelineae</taxon>
        <taxon>Arabidopsis</taxon>
    </lineage>
</organism>
<proteinExistence type="predicted"/>
<protein>
    <submittedName>
        <fullName evidence="2">Gb|AAF69708.1</fullName>
    </submittedName>
</protein>
<dbReference type="GO" id="GO:0003676">
    <property type="term" value="F:nucleic acid binding"/>
    <property type="evidence" value="ECO:0007669"/>
    <property type="project" value="InterPro"/>
</dbReference>
<dbReference type="ExpressionAtlas" id="Q9FLI6">
    <property type="expression patterns" value="baseline and differential"/>
</dbReference>
<dbReference type="SUPFAM" id="SSF54928">
    <property type="entry name" value="RNA-binding domain, RBD"/>
    <property type="match status" value="1"/>
</dbReference>
<reference key="2">
    <citation type="journal article" date="2000" name="Nature">
        <title>Sequence and analysis of chromosome 5 of the plant Arabidopsis thaliana.</title>
        <authorList>
            <consortium name="Kazusa DNA Research Institute"/>
            <consortium name="Cold Spring Harbor and Washington University in St Louis Sequencing Consortium"/>
            <consortium name="European Union Arabidopsis Genome Sequencing Consortium"/>
            <person name="Tabata S."/>
            <person name="Kaneko T."/>
            <person name="Nakamura Y."/>
            <person name="Kotani H."/>
            <person name="Kato T."/>
            <person name="Asamizu E."/>
            <person name="Miyajima N."/>
            <person name="Sasamoto S."/>
            <person name="Kimura T."/>
            <person name="Hosouchi T."/>
            <person name="Kawashima K."/>
            <person name="Kohara M."/>
            <person name="Matsumoto M."/>
            <person name="Matsuno A."/>
            <person name="Muraki A."/>
            <person name="Nakayama S."/>
            <person name="Nakazaki N."/>
            <person name="Naruo K."/>
            <person name="Okumura S."/>
            <person name="Shinpo S."/>
            <person name="Takeuchi C."/>
            <person name="Wada T."/>
            <person name="Watanabe A."/>
            <person name="Yamada M."/>
            <person name="Yasuda M."/>
            <person name="Sato S."/>
            <person name="de la Bastide M."/>
            <person name="Huang E."/>
            <person name="Spiegel L."/>
            <person name="Gnoj L."/>
            <person name="O'Shaughnessy A."/>
            <person name="Preston R."/>
            <person name="Habermann K."/>
            <person name="Murray J."/>
            <person name="Johnson D."/>
            <person name="Rohlfing T."/>
            <person name="Nelson J."/>
            <person name="Stoneking T."/>
            <person name="Pepin K."/>
            <person name="Spieth J."/>
            <person name="Sekhon M."/>
            <person name="Armstrong J."/>
            <person name="Becker M."/>
            <person name="Belter E."/>
            <person name="Cordum H."/>
            <person name="Cordes M."/>
            <person name="Courtney L."/>
            <person name="Courtney W."/>
            <person name="Dante M."/>
            <person name="Du H."/>
            <person name="Edwards J."/>
            <person name="Fryman J."/>
            <person name="Haakensen B."/>
            <person name="Lamar E."/>
            <person name="Latreille P."/>
            <person name="Leonard S."/>
            <person name="Meyer R."/>
            <person name="Mulvaney E."/>
            <person name="Ozersky P."/>
            <person name="Riley A."/>
            <person name="Strowmatt C."/>
            <person name="Wagner-McPherson C."/>
            <person name="Wollam A."/>
            <person name="Yoakum M."/>
            <person name="Bell M."/>
            <person name="Dedhia N."/>
            <person name="Parnell L."/>
            <person name="Shah R."/>
            <person name="Rodriguez M."/>
            <person name="See L.H."/>
            <person name="Vil D."/>
            <person name="Baker J."/>
            <person name="Kirchoff K."/>
            <person name="Toth K."/>
            <person name="King L."/>
            <person name="Bahret A."/>
            <person name="Miller B."/>
            <person name="Marra M."/>
            <person name="Martienssen R."/>
            <person name="McCombie W.R."/>
            <person name="Wilson R.K."/>
            <person name="Murphy G."/>
            <person name="Bancroft I."/>
            <person name="Volckaert G."/>
            <person name="Wambutt R."/>
            <person name="Dusterhoft A."/>
            <person name="Stiekema W."/>
            <person name="Pohl T."/>
            <person name="Entian K.D."/>
            <person name="Terryn N."/>
            <person name="Hartley N."/>
            <person name="Bent E."/>
            <person name="Johnson S."/>
            <person name="Langham S.A."/>
            <person name="McCullagh B."/>
            <person name="Robben J."/>
            <person name="Grymonprez B."/>
            <person name="Zimmermann W."/>
            <person name="Ramsperger U."/>
            <person name="Wedler H."/>
            <person name="Balke K."/>
            <person name="Wedler E."/>
            <person name="Peters S."/>
            <person name="van Staveren M."/>
            <person name="Dirkse W."/>
            <person name="Mooijman P."/>
            <person name="Lankhorst R.K."/>
            <person name="Weitzenegger T."/>
            <person name="Bothe G."/>
            <person name="Rose M."/>
            <person name="Hauf J."/>
            <person name="Berneiser S."/>
            <person name="Hempel S."/>
            <person name="Feldpausch M."/>
            <person name="Lamberth S."/>
            <person name="Villarroel R."/>
            <person name="Gielen J."/>
            <person name="Ardiles W."/>
            <person name="Bents O."/>
            <person name="Lemcke K."/>
            <person name="Kolesov G."/>
            <person name="Mayer K."/>
            <person name="Rudd S."/>
            <person name="Schoof H."/>
            <person name="Schueller C."/>
            <person name="Zaccaria P."/>
            <person name="Mewes H.W."/>
            <person name="Bevan M."/>
            <person name="Fransz P."/>
        </authorList>
    </citation>
    <scope>NUCLEOTIDE SEQUENCE [LARGE SCALE GENOMIC DNA]</scope>
    <source>
        <strain>cv. Columbia</strain>
    </source>
</reference>
<accession>Q9FLI6</accession>
<dbReference type="InterPro" id="IPR035979">
    <property type="entry name" value="RBD_domain_sf"/>
</dbReference>
<dbReference type="Gene3D" id="1.20.5.190">
    <property type="match status" value="1"/>
</dbReference>
<reference evidence="2" key="1">
    <citation type="journal article" date="1998" name="DNA Res.">
        <title>Structural analysis of Arabidopsis thaliana chromosome 5. IV. Sequence features of the regions of 1,456,315 bp covered by nineteen physically assigned P1 and TAC clones.</title>
        <authorList>
            <person name="Sato S."/>
            <person name="Kaneko T."/>
            <person name="Kotani H."/>
            <person name="Nakamura Y."/>
            <person name="Asamizu E."/>
            <person name="Miyajima N."/>
            <person name="Tabata S."/>
        </authorList>
    </citation>
    <scope>NUCLEOTIDE SEQUENCE [LARGE SCALE GENOMIC DNA]</scope>
</reference>
<feature type="compositionally biased region" description="Polar residues" evidence="1">
    <location>
        <begin position="1"/>
        <end position="10"/>
    </location>
</feature>
<feature type="region of interest" description="Disordered" evidence="1">
    <location>
        <begin position="113"/>
        <end position="151"/>
    </location>
</feature>
<feature type="compositionally biased region" description="Basic and acidic residues" evidence="1">
    <location>
        <begin position="136"/>
        <end position="151"/>
    </location>
</feature>
<sequence length="412" mass="45691">MGQSSKSMLGSPSPDKRKAEDELETVNPKKKASIICLIASIKEDVSSIKVVVDSLKEDVASLKATVNSLKSTFDLLSTKKDSLAIFTSFKETARIPASVKNIVRPVIQNSASSEDLKISDQGEEPAHKKAKTDTNTCKKESSRNVSSKESDVVKKETLERTLPTYSFKNLTKTAEVGERALFIPKQGGRYDCGTIFVKGYDSSLGENDLARALLEHFSPCGMISRIYFQTNDAGEAVLKHVFIVMLQGTEDALKLNGSDMGGCNLEVHDATERDEFYVNYEVSGGPFIKKPCQRLLARQKIPLCMALSVLARSTSNSDQPQALNLSESEAYNRPNDDIKDKFTKFSYRSLFGLVIFGKFGEKGQVWIIRFDMIQTGLVQRHDYQPVENDVLIPSLDLYYRSGLRTDACISDS</sequence>